<dbReference type="Proteomes" id="UP000709295">
    <property type="component" value="Unassembled WGS sequence"/>
</dbReference>
<evidence type="ECO:0000313" key="1">
    <source>
        <dbReference type="EMBL" id="KAG6944416.1"/>
    </source>
</evidence>
<evidence type="ECO:0000313" key="2">
    <source>
        <dbReference type="Proteomes" id="UP000709295"/>
    </source>
</evidence>
<gene>
    <name evidence="1" type="ORF">JG688_00017087</name>
</gene>
<reference evidence="1" key="1">
    <citation type="submission" date="2021-01" db="EMBL/GenBank/DDBJ databases">
        <title>Phytophthora aleatoria, a newly-described species from Pinus radiata is distinct from Phytophthora cactorum isolates based on comparative genomics.</title>
        <authorList>
            <person name="Mcdougal R."/>
            <person name="Panda P."/>
            <person name="Williams N."/>
            <person name="Studholme D.J."/>
        </authorList>
    </citation>
    <scope>NUCLEOTIDE SEQUENCE</scope>
    <source>
        <strain evidence="1">NZFS 4037</strain>
    </source>
</reference>
<comment type="caution">
    <text evidence="1">The sequence shown here is derived from an EMBL/GenBank/DDBJ whole genome shotgun (WGS) entry which is preliminary data.</text>
</comment>
<keyword evidence="2" id="KW-1185">Reference proteome</keyword>
<dbReference type="AlphaFoldDB" id="A0A8J5ID20"/>
<name>A0A8J5ID20_9STRA</name>
<organism evidence="1 2">
    <name type="scientific">Phytophthora aleatoria</name>
    <dbReference type="NCBI Taxonomy" id="2496075"/>
    <lineage>
        <taxon>Eukaryota</taxon>
        <taxon>Sar</taxon>
        <taxon>Stramenopiles</taxon>
        <taxon>Oomycota</taxon>
        <taxon>Peronosporomycetes</taxon>
        <taxon>Peronosporales</taxon>
        <taxon>Peronosporaceae</taxon>
        <taxon>Phytophthora</taxon>
    </lineage>
</organism>
<accession>A0A8J5ID20</accession>
<protein>
    <submittedName>
        <fullName evidence="1">Uncharacterized protein</fullName>
    </submittedName>
</protein>
<proteinExistence type="predicted"/>
<sequence length="153" mass="16909">MMHLSILSTLRLVFKDKMESLFLVTAGPTTVVDTKKHSPRPLAAAIGGKKWNLRFATEQVLNGMFKFTKGCRAWEFTAAAEPATKATKAKNEGENAREDGFSVHAIKKEADMEVRAVLNFYVFCFEELAVVSMVTDVKAEKGKFAGDNNTMAI</sequence>
<dbReference type="EMBL" id="JAENGY010002374">
    <property type="protein sequence ID" value="KAG6944416.1"/>
    <property type="molecule type" value="Genomic_DNA"/>
</dbReference>